<keyword evidence="3 5" id="KW-1133">Transmembrane helix</keyword>
<evidence type="ECO:0000313" key="7">
    <source>
        <dbReference type="EMBL" id="GFH43910.1"/>
    </source>
</evidence>
<protein>
    <recommendedName>
        <fullName evidence="6">Fatty acid hydroxylase domain-containing protein</fullName>
    </recommendedName>
</protein>
<dbReference type="GO" id="GO:0005506">
    <property type="term" value="F:iron ion binding"/>
    <property type="evidence" value="ECO:0007669"/>
    <property type="project" value="InterPro"/>
</dbReference>
<dbReference type="EMBL" id="BLLK01000019">
    <property type="protein sequence ID" value="GFH43910.1"/>
    <property type="molecule type" value="Genomic_DNA"/>
</dbReference>
<dbReference type="Pfam" id="PF04116">
    <property type="entry name" value="FA_hydroxylase"/>
    <property type="match status" value="1"/>
</dbReference>
<dbReference type="GO" id="GO:0016020">
    <property type="term" value="C:membrane"/>
    <property type="evidence" value="ECO:0007669"/>
    <property type="project" value="UniProtKB-SubCell"/>
</dbReference>
<dbReference type="InterPro" id="IPR006694">
    <property type="entry name" value="Fatty_acid_hydroxylase"/>
</dbReference>
<name>A0AAD3GYS2_9STRA</name>
<dbReference type="GO" id="GO:0008610">
    <property type="term" value="P:lipid biosynthetic process"/>
    <property type="evidence" value="ECO:0007669"/>
    <property type="project" value="InterPro"/>
</dbReference>
<feature type="transmembrane region" description="Helical" evidence="5">
    <location>
        <begin position="9"/>
        <end position="31"/>
    </location>
</feature>
<feature type="transmembrane region" description="Helical" evidence="5">
    <location>
        <begin position="83"/>
        <end position="104"/>
    </location>
</feature>
<dbReference type="AlphaFoldDB" id="A0AAD3GYS2"/>
<dbReference type="PANTHER" id="PTHR11863">
    <property type="entry name" value="STEROL DESATURASE"/>
    <property type="match status" value="1"/>
</dbReference>
<evidence type="ECO:0000256" key="4">
    <source>
        <dbReference type="ARBA" id="ARBA00023136"/>
    </source>
</evidence>
<evidence type="ECO:0000256" key="5">
    <source>
        <dbReference type="SAM" id="Phobius"/>
    </source>
</evidence>
<sequence>MSLIDYEQIFVWGCLPLMAAALGFFFTHFFVRVLEIMKVLTPQHFIIYKHSKESRESLRDKVFAKISKKEQFVSNVLSLIGPAQWFIGLIAGILLSHIFSSSTADDLATEKSFSNLNSQRTMAQVMFKLIMLHLLDDFFLYWGHRIQHEIPYMWKKWHSQHHQLQTPTTYATAYVHDLDSTLQAGIPMIMATILVKPSSIAFTIYCFIRLSENTINHSGYDHPLINVLWWKWFPLRAPIGHHDSHHRYSNHGKSAKNYAEFYIIWDWVFGTYRKAGTS</sequence>
<keyword evidence="2 5" id="KW-0812">Transmembrane</keyword>
<proteinExistence type="predicted"/>
<comment type="subcellular location">
    <subcellularLocation>
        <location evidence="1">Membrane</location>
    </subcellularLocation>
</comment>
<dbReference type="InterPro" id="IPR050307">
    <property type="entry name" value="Sterol_Desaturase_Related"/>
</dbReference>
<accession>A0AAD3GYS2</accession>
<evidence type="ECO:0000256" key="3">
    <source>
        <dbReference type="ARBA" id="ARBA00022989"/>
    </source>
</evidence>
<evidence type="ECO:0000313" key="8">
    <source>
        <dbReference type="Proteomes" id="UP001054902"/>
    </source>
</evidence>
<dbReference type="GO" id="GO:0016491">
    <property type="term" value="F:oxidoreductase activity"/>
    <property type="evidence" value="ECO:0007669"/>
    <property type="project" value="InterPro"/>
</dbReference>
<feature type="transmembrane region" description="Helical" evidence="5">
    <location>
        <begin position="184"/>
        <end position="208"/>
    </location>
</feature>
<dbReference type="Proteomes" id="UP001054902">
    <property type="component" value="Unassembled WGS sequence"/>
</dbReference>
<comment type="caution">
    <text evidence="7">The sequence shown here is derived from an EMBL/GenBank/DDBJ whole genome shotgun (WGS) entry which is preliminary data.</text>
</comment>
<reference evidence="7 8" key="1">
    <citation type="journal article" date="2021" name="Sci. Rep.">
        <title>The genome of the diatom Chaetoceros tenuissimus carries an ancient integrated fragment of an extant virus.</title>
        <authorList>
            <person name="Hongo Y."/>
            <person name="Kimura K."/>
            <person name="Takaki Y."/>
            <person name="Yoshida Y."/>
            <person name="Baba S."/>
            <person name="Kobayashi G."/>
            <person name="Nagasaki K."/>
            <person name="Hano T."/>
            <person name="Tomaru Y."/>
        </authorList>
    </citation>
    <scope>NUCLEOTIDE SEQUENCE [LARGE SCALE GENOMIC DNA]</scope>
    <source>
        <strain evidence="7 8">NIES-3715</strain>
    </source>
</reference>
<organism evidence="7 8">
    <name type="scientific">Chaetoceros tenuissimus</name>
    <dbReference type="NCBI Taxonomy" id="426638"/>
    <lineage>
        <taxon>Eukaryota</taxon>
        <taxon>Sar</taxon>
        <taxon>Stramenopiles</taxon>
        <taxon>Ochrophyta</taxon>
        <taxon>Bacillariophyta</taxon>
        <taxon>Coscinodiscophyceae</taxon>
        <taxon>Chaetocerotophycidae</taxon>
        <taxon>Chaetocerotales</taxon>
        <taxon>Chaetocerotaceae</taxon>
        <taxon>Chaetoceros</taxon>
    </lineage>
</organism>
<evidence type="ECO:0000259" key="6">
    <source>
        <dbReference type="Pfam" id="PF04116"/>
    </source>
</evidence>
<gene>
    <name evidence="7" type="ORF">CTEN210_00384</name>
</gene>
<keyword evidence="4 5" id="KW-0472">Membrane</keyword>
<evidence type="ECO:0000256" key="2">
    <source>
        <dbReference type="ARBA" id="ARBA00022692"/>
    </source>
</evidence>
<evidence type="ECO:0000256" key="1">
    <source>
        <dbReference type="ARBA" id="ARBA00004370"/>
    </source>
</evidence>
<keyword evidence="8" id="KW-1185">Reference proteome</keyword>
<feature type="domain" description="Fatty acid hydroxylase" evidence="6">
    <location>
        <begin position="131"/>
        <end position="271"/>
    </location>
</feature>